<dbReference type="FunFam" id="1.10.287.130:FF:000038">
    <property type="entry name" value="Sensory transduction histidine kinase"/>
    <property type="match status" value="1"/>
</dbReference>
<dbReference type="PANTHER" id="PTHR45339:SF1">
    <property type="entry name" value="HYBRID SIGNAL TRANSDUCTION HISTIDINE KINASE J"/>
    <property type="match status" value="1"/>
</dbReference>
<evidence type="ECO:0000256" key="8">
    <source>
        <dbReference type="ARBA" id="ARBA00022741"/>
    </source>
</evidence>
<keyword evidence="12" id="KW-0472">Membrane</keyword>
<organism evidence="20 21">
    <name type="scientific">Heliobacterium mobile</name>
    <name type="common">Heliobacillus mobilis</name>
    <dbReference type="NCBI Taxonomy" id="28064"/>
    <lineage>
        <taxon>Bacteria</taxon>
        <taxon>Bacillati</taxon>
        <taxon>Bacillota</taxon>
        <taxon>Clostridia</taxon>
        <taxon>Eubacteriales</taxon>
        <taxon>Heliobacteriaceae</taxon>
        <taxon>Heliobacterium</taxon>
    </lineage>
</organism>
<feature type="modified residue" description="4-aspartylphosphate" evidence="16">
    <location>
        <position position="554"/>
    </location>
</feature>
<dbReference type="CDD" id="cd17546">
    <property type="entry name" value="REC_hyHK_CKI1_RcsC-like"/>
    <property type="match status" value="1"/>
</dbReference>
<dbReference type="SMART" id="SM00091">
    <property type="entry name" value="PAS"/>
    <property type="match status" value="2"/>
</dbReference>
<dbReference type="PROSITE" id="PS50112">
    <property type="entry name" value="PAS"/>
    <property type="match status" value="1"/>
</dbReference>
<dbReference type="InterPro" id="IPR036890">
    <property type="entry name" value="HATPase_C_sf"/>
</dbReference>
<evidence type="ECO:0000259" key="18">
    <source>
        <dbReference type="PROSITE" id="PS50110"/>
    </source>
</evidence>
<evidence type="ECO:0000256" key="16">
    <source>
        <dbReference type="PROSITE-ProRule" id="PRU00169"/>
    </source>
</evidence>
<dbReference type="GO" id="GO:0016020">
    <property type="term" value="C:membrane"/>
    <property type="evidence" value="ECO:0007669"/>
    <property type="project" value="UniProtKB-SubCell"/>
</dbReference>
<dbReference type="CDD" id="cd00130">
    <property type="entry name" value="PAS"/>
    <property type="match status" value="1"/>
</dbReference>
<dbReference type="SUPFAM" id="SSF47384">
    <property type="entry name" value="Homodimeric domain of signal transducing histidine kinase"/>
    <property type="match status" value="1"/>
</dbReference>
<feature type="domain" description="PAS" evidence="19">
    <location>
        <begin position="140"/>
        <end position="193"/>
    </location>
</feature>
<dbReference type="Gene3D" id="1.10.287.130">
    <property type="match status" value="1"/>
</dbReference>
<dbReference type="PRINTS" id="PR00344">
    <property type="entry name" value="BCTRLSENSOR"/>
</dbReference>
<dbReference type="Pfam" id="PF00512">
    <property type="entry name" value="HisKA"/>
    <property type="match status" value="1"/>
</dbReference>
<proteinExistence type="inferred from homology"/>
<comment type="similarity">
    <text evidence="3">In the N-terminal section; belongs to the phytochrome family.</text>
</comment>
<dbReference type="InterPro" id="IPR035965">
    <property type="entry name" value="PAS-like_dom_sf"/>
</dbReference>
<dbReference type="InterPro" id="IPR004358">
    <property type="entry name" value="Sig_transdc_His_kin-like_C"/>
</dbReference>
<sequence>MNENFYKSVIKNSPMGYIYCKHINKVGTPFEFEFLEVNGAFEKISGVRSQDIIGKRISELLSENQDGDFNWSAILAEIASTDGCNEFEHYSPPLKKWYLGKVFSPEPNFFIAMFTEISAGINDLTEMNRFFAINLDLLCIADVDGNFLKVNKSWETTLGYPIEELEKRKFLEFVHPDDLDATLSTMKQLSEQKQVLNFVNRYRSKDGSYRYIEWRSQPFGKLIYAAARDITDRRRVEKALVEAKEQAESANIAKSQFLANMSHEIRTPLNAIIGFLDLMKETGLQKEQLEYMKYINSASESLLSVINNILNISKIELGVLELDEVDFNLRSVIESVVLPFGVQADKEGLALNLFVQLDIPQTVHGDPSRLKQVLTNLINNAIKFTEIGEIFVDASLYRQIDNSMEIQFKVVDTGIGISPEILNKLFHPFTQGDASSTRKYGGTGLGLSICKNIVEKMGGSIDVESKEGLGSTFRFIIPFQKAKNEQVQFLRDYSILSGKRILVIDDTSSNRKIAKSYLEEAGCMVHEAESATMAISMLISQNSSVGKYHAVVADNHMPEMDGYALATALKAIPTTRNIPLILLTSIVGIGEAKKAKSNGFSGYLSKPYKRSELLECLSIIVGGGENGIETQDVFVTRYTAREAKYAKTPKILLAEDDKNNREYFAKLLESRALRCDIAENGFDAVKACVEHDYDIVFMDCQMPKMDGYEATRRIRAYEREKGKNSPIVAITAYALEGDSEKCRLAGMDDYLSKPVKINQVMEMIDKYC</sequence>
<evidence type="ECO:0000256" key="4">
    <source>
        <dbReference type="ARBA" id="ARBA00012438"/>
    </source>
</evidence>
<dbReference type="EMBL" id="WNKU01000044">
    <property type="protein sequence ID" value="MTV50916.1"/>
    <property type="molecule type" value="Genomic_DNA"/>
</dbReference>
<dbReference type="SMART" id="SM00448">
    <property type="entry name" value="REC"/>
    <property type="match status" value="2"/>
</dbReference>
<evidence type="ECO:0000256" key="9">
    <source>
        <dbReference type="ARBA" id="ARBA00022777"/>
    </source>
</evidence>
<keyword evidence="13" id="KW-0131">Cell cycle</keyword>
<dbReference type="Pfam" id="PF00072">
    <property type="entry name" value="Response_reg"/>
    <property type="match status" value="2"/>
</dbReference>
<evidence type="ECO:0000256" key="3">
    <source>
        <dbReference type="ARBA" id="ARBA00006402"/>
    </source>
</evidence>
<keyword evidence="6 16" id="KW-0597">Phosphoprotein</keyword>
<evidence type="ECO:0000256" key="1">
    <source>
        <dbReference type="ARBA" id="ARBA00000085"/>
    </source>
</evidence>
<keyword evidence="7" id="KW-0808">Transferase</keyword>
<dbReference type="PROSITE" id="PS50110">
    <property type="entry name" value="RESPONSE_REGULATORY"/>
    <property type="match status" value="2"/>
</dbReference>
<dbReference type="InterPro" id="IPR011006">
    <property type="entry name" value="CheY-like_superfamily"/>
</dbReference>
<keyword evidence="8" id="KW-0547">Nucleotide-binding</keyword>
<name>A0A6I3SQB9_HELMO</name>
<evidence type="ECO:0000259" key="17">
    <source>
        <dbReference type="PROSITE" id="PS50109"/>
    </source>
</evidence>
<dbReference type="EC" id="2.7.13.3" evidence="4"/>
<dbReference type="Pfam" id="PF02518">
    <property type="entry name" value="HATPase_c"/>
    <property type="match status" value="1"/>
</dbReference>
<comment type="caution">
    <text evidence="20">The sequence shown here is derived from an EMBL/GenBank/DDBJ whole genome shotgun (WGS) entry which is preliminary data.</text>
</comment>
<evidence type="ECO:0000256" key="13">
    <source>
        <dbReference type="ARBA" id="ARBA00023306"/>
    </source>
</evidence>
<dbReference type="InterPro" id="IPR005467">
    <property type="entry name" value="His_kinase_dom"/>
</dbReference>
<evidence type="ECO:0000313" key="20">
    <source>
        <dbReference type="EMBL" id="MTV50916.1"/>
    </source>
</evidence>
<accession>A0A6I3SQB9</accession>
<dbReference type="Pfam" id="PF13426">
    <property type="entry name" value="PAS_9"/>
    <property type="match status" value="1"/>
</dbReference>
<dbReference type="InterPro" id="IPR013655">
    <property type="entry name" value="PAS_fold_3"/>
</dbReference>
<feature type="domain" description="Histidine kinase" evidence="17">
    <location>
        <begin position="260"/>
        <end position="481"/>
    </location>
</feature>
<feature type="modified residue" description="4-aspartylphosphate" evidence="16">
    <location>
        <position position="699"/>
    </location>
</feature>
<dbReference type="Gene3D" id="3.30.450.20">
    <property type="entry name" value="PAS domain"/>
    <property type="match status" value="2"/>
</dbReference>
<comment type="catalytic activity">
    <reaction evidence="1">
        <text>ATP + protein L-histidine = ADP + protein N-phospho-L-histidine.</text>
        <dbReference type="EC" id="2.7.13.3"/>
    </reaction>
</comment>
<dbReference type="Gene3D" id="3.40.50.2300">
    <property type="match status" value="2"/>
</dbReference>
<dbReference type="Gene3D" id="3.30.565.10">
    <property type="entry name" value="Histidine kinase-like ATPase, C-terminal domain"/>
    <property type="match status" value="1"/>
</dbReference>
<evidence type="ECO:0000256" key="6">
    <source>
        <dbReference type="ARBA" id="ARBA00022553"/>
    </source>
</evidence>
<dbReference type="GO" id="GO:0000155">
    <property type="term" value="F:phosphorelay sensor kinase activity"/>
    <property type="evidence" value="ECO:0007669"/>
    <property type="project" value="InterPro"/>
</dbReference>
<dbReference type="FunFam" id="3.30.565.10:FF:000010">
    <property type="entry name" value="Sensor histidine kinase RcsC"/>
    <property type="match status" value="1"/>
</dbReference>
<keyword evidence="9" id="KW-0418">Kinase</keyword>
<dbReference type="PROSITE" id="PS50109">
    <property type="entry name" value="HIS_KIN"/>
    <property type="match status" value="1"/>
</dbReference>
<dbReference type="Pfam" id="PF08447">
    <property type="entry name" value="PAS_3"/>
    <property type="match status" value="1"/>
</dbReference>
<evidence type="ECO:0000256" key="10">
    <source>
        <dbReference type="ARBA" id="ARBA00022840"/>
    </source>
</evidence>
<dbReference type="Proteomes" id="UP000430670">
    <property type="component" value="Unassembled WGS sequence"/>
</dbReference>
<evidence type="ECO:0000259" key="19">
    <source>
        <dbReference type="PROSITE" id="PS50112"/>
    </source>
</evidence>
<dbReference type="SMART" id="SM00387">
    <property type="entry name" value="HATPase_c"/>
    <property type="match status" value="1"/>
</dbReference>
<dbReference type="SUPFAM" id="SSF55785">
    <property type="entry name" value="PYP-like sensor domain (PAS domain)"/>
    <property type="match status" value="2"/>
</dbReference>
<evidence type="ECO:0000256" key="11">
    <source>
        <dbReference type="ARBA" id="ARBA00023012"/>
    </source>
</evidence>
<feature type="domain" description="Response regulatory" evidence="18">
    <location>
        <begin position="650"/>
        <end position="768"/>
    </location>
</feature>
<dbReference type="SUPFAM" id="SSF52172">
    <property type="entry name" value="CheY-like"/>
    <property type="match status" value="2"/>
</dbReference>
<dbReference type="CDD" id="cd16922">
    <property type="entry name" value="HATPase_EvgS-ArcB-TorS-like"/>
    <property type="match status" value="1"/>
</dbReference>
<dbReference type="SUPFAM" id="SSF55874">
    <property type="entry name" value="ATPase domain of HSP90 chaperone/DNA topoisomerase II/histidine kinase"/>
    <property type="match status" value="1"/>
</dbReference>
<dbReference type="InterPro" id="IPR001789">
    <property type="entry name" value="Sig_transdc_resp-reg_receiver"/>
</dbReference>
<dbReference type="InterPro" id="IPR003594">
    <property type="entry name" value="HATPase_dom"/>
</dbReference>
<dbReference type="RefSeq" id="WP_155477998.1">
    <property type="nucleotide sequence ID" value="NZ_WNKU01000044.1"/>
</dbReference>
<evidence type="ECO:0000313" key="21">
    <source>
        <dbReference type="Proteomes" id="UP000430670"/>
    </source>
</evidence>
<dbReference type="NCBIfam" id="TIGR00229">
    <property type="entry name" value="sensory_box"/>
    <property type="match status" value="1"/>
</dbReference>
<dbReference type="CDD" id="cd00082">
    <property type="entry name" value="HisKA"/>
    <property type="match status" value="1"/>
</dbReference>
<evidence type="ECO:0000256" key="15">
    <source>
        <dbReference type="ARBA" id="ARBA00074306"/>
    </source>
</evidence>
<dbReference type="InterPro" id="IPR000014">
    <property type="entry name" value="PAS"/>
</dbReference>
<evidence type="ECO:0000256" key="14">
    <source>
        <dbReference type="ARBA" id="ARBA00024867"/>
    </source>
</evidence>
<keyword evidence="11" id="KW-0902">Two-component regulatory system</keyword>
<comment type="subcellular location">
    <subcellularLocation>
        <location evidence="2">Membrane</location>
    </subcellularLocation>
</comment>
<dbReference type="OrthoDB" id="9809348at2"/>
<evidence type="ECO:0000256" key="5">
    <source>
        <dbReference type="ARBA" id="ARBA00018672"/>
    </source>
</evidence>
<dbReference type="GO" id="GO:0005524">
    <property type="term" value="F:ATP binding"/>
    <property type="evidence" value="ECO:0007669"/>
    <property type="project" value="UniProtKB-KW"/>
</dbReference>
<dbReference type="PANTHER" id="PTHR45339">
    <property type="entry name" value="HYBRID SIGNAL TRANSDUCTION HISTIDINE KINASE J"/>
    <property type="match status" value="1"/>
</dbReference>
<gene>
    <name evidence="20" type="ORF">GJ688_18525</name>
</gene>
<evidence type="ECO:0000256" key="7">
    <source>
        <dbReference type="ARBA" id="ARBA00022679"/>
    </source>
</evidence>
<reference evidence="20 21" key="1">
    <citation type="submission" date="2019-11" db="EMBL/GenBank/DDBJ databases">
        <title>Whole-genome sequence of a the green, strictly anaerobic photosynthetic bacterium Heliobacillus mobilis DSM 6151.</title>
        <authorList>
            <person name="Kyndt J.A."/>
            <person name="Meyer T.E."/>
        </authorList>
    </citation>
    <scope>NUCLEOTIDE SEQUENCE [LARGE SCALE GENOMIC DNA]</scope>
    <source>
        <strain evidence="20 21">DSM 6151</strain>
    </source>
</reference>
<dbReference type="SMART" id="SM00388">
    <property type="entry name" value="HisKA"/>
    <property type="match status" value="1"/>
</dbReference>
<dbReference type="InterPro" id="IPR036097">
    <property type="entry name" value="HisK_dim/P_sf"/>
</dbReference>
<keyword evidence="10" id="KW-0067">ATP-binding</keyword>
<dbReference type="AlphaFoldDB" id="A0A6I3SQB9"/>
<evidence type="ECO:0000256" key="2">
    <source>
        <dbReference type="ARBA" id="ARBA00004370"/>
    </source>
</evidence>
<comment type="function">
    <text evidence="14">May play the central regulatory role in sporulation. It may be an element of the effector pathway responsible for the activation of sporulation genes in response to nutritional stress. Spo0A may act in concert with spo0H (a sigma factor) to control the expression of some genes that are critical to the sporulation process.</text>
</comment>
<feature type="domain" description="Response regulatory" evidence="18">
    <location>
        <begin position="500"/>
        <end position="621"/>
    </location>
</feature>
<keyword evidence="21" id="KW-1185">Reference proteome</keyword>
<evidence type="ECO:0000256" key="12">
    <source>
        <dbReference type="ARBA" id="ARBA00023136"/>
    </source>
</evidence>
<dbReference type="InterPro" id="IPR003661">
    <property type="entry name" value="HisK_dim/P_dom"/>
</dbReference>
<protein>
    <recommendedName>
        <fullName evidence="15">Circadian input-output histidine kinase CikA</fullName>
        <ecNumber evidence="4">2.7.13.3</ecNumber>
    </recommendedName>
    <alternativeName>
        <fullName evidence="5">Stage 0 sporulation protein A homolog</fullName>
    </alternativeName>
</protein>